<dbReference type="Proteomes" id="UP001589559">
    <property type="component" value="Unassembled WGS sequence"/>
</dbReference>
<gene>
    <name evidence="1" type="ORF">ACFFN7_17985</name>
</gene>
<proteinExistence type="predicted"/>
<sequence length="59" mass="6601">MTNNSPDSRNPPDSAGETAYRPYRIDWHNVDERRRERTRREAAGASRDLTATLVAGGSV</sequence>
<keyword evidence="2" id="KW-1185">Reference proteome</keyword>
<dbReference type="EMBL" id="JBHMAK010000013">
    <property type="protein sequence ID" value="MFB9813248.1"/>
    <property type="molecule type" value="Genomic_DNA"/>
</dbReference>
<accession>A0ACC6VR23</accession>
<reference evidence="1" key="1">
    <citation type="submission" date="2024-09" db="EMBL/GenBank/DDBJ databases">
        <authorList>
            <person name="Sun Q."/>
            <person name="Mori K."/>
        </authorList>
    </citation>
    <scope>NUCLEOTIDE SEQUENCE</scope>
    <source>
        <strain evidence="1">JCM 19018</strain>
    </source>
</reference>
<evidence type="ECO:0000313" key="2">
    <source>
        <dbReference type="Proteomes" id="UP001589559"/>
    </source>
</evidence>
<protein>
    <submittedName>
        <fullName evidence="1">Uncharacterized protein</fullName>
    </submittedName>
</protein>
<evidence type="ECO:0000313" key="1">
    <source>
        <dbReference type="EMBL" id="MFB9813248.1"/>
    </source>
</evidence>
<comment type="caution">
    <text evidence="1">The sequence shown here is derived from an EMBL/GenBank/DDBJ whole genome shotgun (WGS) entry which is preliminary data.</text>
</comment>
<organism evidence="1 2">
    <name type="scientific">Haloarcula sebkhae</name>
    <dbReference type="NCBI Taxonomy" id="932660"/>
    <lineage>
        <taxon>Archaea</taxon>
        <taxon>Methanobacteriati</taxon>
        <taxon>Methanobacteriota</taxon>
        <taxon>Stenosarchaea group</taxon>
        <taxon>Halobacteria</taxon>
        <taxon>Halobacteriales</taxon>
        <taxon>Haloarculaceae</taxon>
        <taxon>Haloarcula</taxon>
    </lineage>
</organism>
<name>A0ACC6VR23_9EURY</name>